<proteinExistence type="predicted"/>
<dbReference type="Proteomes" id="UP001062263">
    <property type="component" value="Chromosome"/>
</dbReference>
<sequence>MTGKKSECRVADMFSRLLLALALVLGGTGMSRAVHVVMCGGPALKQWEGLRIQPDRHDNWWANFVRASTVRISQIQQADPGARITWIVYRPGYVTRGKEDGKPYTKWISDLAAKYKTKLVWVNTADQAIRALNSSPRFQGDKVESFYYFGHSNCFAWMLDYGNNIMAVSTEWIHETDLNRIRRDIFSPQSDCRSFGCYTGASMSGWWKRLVGVPLWGNMESTRYAPVSNGRLPEGAGKWVK</sequence>
<organism evidence="1 2">
    <name type="scientific">Akkermansia biwaensis</name>
    <dbReference type="NCBI Taxonomy" id="2946555"/>
    <lineage>
        <taxon>Bacteria</taxon>
        <taxon>Pseudomonadati</taxon>
        <taxon>Verrucomicrobiota</taxon>
        <taxon>Verrucomicrobiia</taxon>
        <taxon>Verrucomicrobiales</taxon>
        <taxon>Akkermansiaceae</taxon>
        <taxon>Akkermansia</taxon>
    </lineage>
</organism>
<keyword evidence="2" id="KW-1185">Reference proteome</keyword>
<evidence type="ECO:0000313" key="1">
    <source>
        <dbReference type="EMBL" id="BDL42905.1"/>
    </source>
</evidence>
<dbReference type="EMBL" id="AP025943">
    <property type="protein sequence ID" value="BDL42905.1"/>
    <property type="molecule type" value="Genomic_DNA"/>
</dbReference>
<evidence type="ECO:0000313" key="2">
    <source>
        <dbReference type="Proteomes" id="UP001062263"/>
    </source>
</evidence>
<protein>
    <submittedName>
        <fullName evidence="1">Uncharacterized protein</fullName>
    </submittedName>
</protein>
<name>A0ABM7ZDZ6_9BACT</name>
<reference evidence="1" key="1">
    <citation type="submission" date="2022-06" db="EMBL/GenBank/DDBJ databases">
        <title>Akkermansia biwalacus sp. nov., an anaerobic mucin-degrading bacterium isolated from human intestine.</title>
        <authorList>
            <person name="Kobayashi Y."/>
            <person name="Inoue S."/>
            <person name="Kawahara T."/>
            <person name="Kohda N."/>
        </authorList>
    </citation>
    <scope>NUCLEOTIDE SEQUENCE</scope>
    <source>
        <strain evidence="1">WON2089</strain>
    </source>
</reference>
<accession>A0ABM7ZDZ6</accession>
<gene>
    <name evidence="1" type="ORF">Abiwalacus_04790</name>
</gene>